<dbReference type="Gene3D" id="3.20.140.10">
    <property type="entry name" value="nicotinate phosphoribosyltransferase"/>
    <property type="match status" value="1"/>
</dbReference>
<dbReference type="SUPFAM" id="SSF51690">
    <property type="entry name" value="Nicotinate/Quinolinate PRTase C-terminal domain-like"/>
    <property type="match status" value="1"/>
</dbReference>
<evidence type="ECO:0000259" key="10">
    <source>
        <dbReference type="Pfam" id="PF04095"/>
    </source>
</evidence>
<evidence type="ECO:0000256" key="5">
    <source>
        <dbReference type="ARBA" id="ARBA00022598"/>
    </source>
</evidence>
<accession>E2S612</accession>
<evidence type="ECO:0000256" key="2">
    <source>
        <dbReference type="ARBA" id="ARBA00010897"/>
    </source>
</evidence>
<dbReference type="Pfam" id="PF17767">
    <property type="entry name" value="NAPRTase_N"/>
    <property type="match status" value="1"/>
</dbReference>
<evidence type="ECO:0000259" key="11">
    <source>
        <dbReference type="Pfam" id="PF17767"/>
    </source>
</evidence>
<evidence type="ECO:0000256" key="3">
    <source>
        <dbReference type="ARBA" id="ARBA00013236"/>
    </source>
</evidence>
<dbReference type="Pfam" id="PF04095">
    <property type="entry name" value="NAPRTase"/>
    <property type="match status" value="1"/>
</dbReference>
<keyword evidence="7 9" id="KW-0808">Transferase</keyword>
<evidence type="ECO:0000313" key="12">
    <source>
        <dbReference type="EMBL" id="EFQ79454.1"/>
    </source>
</evidence>
<keyword evidence="5 9" id="KW-0436">Ligase</keyword>
<protein>
    <recommendedName>
        <fullName evidence="3 9">Nicotinate phosphoribosyltransferase</fullName>
        <ecNumber evidence="3 9">6.3.4.21</ecNumber>
    </recommendedName>
</protein>
<dbReference type="HOGENOM" id="CLU_025154_3_0_11"/>
<proteinExistence type="inferred from homology"/>
<comment type="caution">
    <text evidence="12">The sequence shown here is derived from an EMBL/GenBank/DDBJ whole genome shotgun (WGS) entry which is preliminary data.</text>
</comment>
<dbReference type="InterPro" id="IPR006405">
    <property type="entry name" value="Nic_PRibTrfase_pncB"/>
</dbReference>
<dbReference type="NCBIfam" id="TIGR01513">
    <property type="entry name" value="NAPRTase_put"/>
    <property type="match status" value="1"/>
</dbReference>
<organism evidence="12 13">
    <name type="scientific">Corynebacterium pseudogenitalium ATCC 33035</name>
    <dbReference type="NCBI Taxonomy" id="525264"/>
    <lineage>
        <taxon>Bacteria</taxon>
        <taxon>Bacillati</taxon>
        <taxon>Actinomycetota</taxon>
        <taxon>Actinomycetes</taxon>
        <taxon>Mycobacteriales</taxon>
        <taxon>Corynebacteriaceae</taxon>
        <taxon>Corynebacterium</taxon>
    </lineage>
</organism>
<dbReference type="InterPro" id="IPR007229">
    <property type="entry name" value="Nic_PRibTrfase-Fam"/>
</dbReference>
<comment type="catalytic activity">
    <reaction evidence="8 9">
        <text>5-phospho-alpha-D-ribose 1-diphosphate + nicotinate + ATP + H2O = nicotinate beta-D-ribonucleotide + ADP + phosphate + diphosphate</text>
        <dbReference type="Rhea" id="RHEA:36163"/>
        <dbReference type="ChEBI" id="CHEBI:15377"/>
        <dbReference type="ChEBI" id="CHEBI:30616"/>
        <dbReference type="ChEBI" id="CHEBI:32544"/>
        <dbReference type="ChEBI" id="CHEBI:33019"/>
        <dbReference type="ChEBI" id="CHEBI:43474"/>
        <dbReference type="ChEBI" id="CHEBI:57502"/>
        <dbReference type="ChEBI" id="CHEBI:58017"/>
        <dbReference type="ChEBI" id="CHEBI:456216"/>
        <dbReference type="EC" id="6.3.4.21"/>
    </reaction>
</comment>
<dbReference type="PANTHER" id="PTHR11098:SF8">
    <property type="entry name" value="NICOTINATE PHOSPHORIBOSYLTRANSFERASE PNCB1"/>
    <property type="match status" value="1"/>
</dbReference>
<keyword evidence="4" id="KW-0597">Phosphoprotein</keyword>
<sequence length="448" mass="48469">MGIITPVNDKAIPNDRSTALLTDKYELTMLQAALRDGSANRQVTCEVFGRRLPNERRYGVVAGTERVLRAVEDFRFSANQLAEMDFLDEQTKEYLRHYRFSGQIDGYREGELYFPNSPILTVRGTFGECLILETVILSIMNADSAVASAASRMVTAADGRPIIEMGSRRTHEYAAVTSARAAYLAGFDATSNLEAGYRYGIPVSGTAAHSWTLAHTNPDGTPNEEAAFRSQIDTLGVDTTLLVDTYDITKGVETAVKVGGPQLGGVRIDSGDLGAVTRRVRKQLDDLGNHNTNIVVSSDLDEFAIAGLRGDPVDVYGVGTSVATGSGAPTAGMVYKVVEVDGIPVAKRSTSKQSVGGAKRALRTYRSSGVAVEEIVYPFEAPAPDTGQLDTREMTIPLMRDGHIVDGLPDLHASRKYLDQARKTLPWEGLALSRDEAAVPTRMVGFKK</sequence>
<feature type="domain" description="Nicotinate phosphoribosyltransferase N-terminal" evidence="11">
    <location>
        <begin position="20"/>
        <end position="141"/>
    </location>
</feature>
<comment type="pathway">
    <text evidence="1 9">Cofactor biosynthesis; NAD(+) biosynthesis; nicotinate D-ribonucleotide from nicotinate: step 1/1.</text>
</comment>
<dbReference type="SUPFAM" id="SSF54675">
    <property type="entry name" value="Nicotinate/Quinolinate PRTase N-terminal domain-like"/>
    <property type="match status" value="1"/>
</dbReference>
<evidence type="ECO:0000313" key="13">
    <source>
        <dbReference type="Proteomes" id="UP000003020"/>
    </source>
</evidence>
<evidence type="ECO:0000256" key="9">
    <source>
        <dbReference type="RuleBase" id="RU365100"/>
    </source>
</evidence>
<dbReference type="InterPro" id="IPR041525">
    <property type="entry name" value="N/Namide_PRibTrfase"/>
</dbReference>
<evidence type="ECO:0000256" key="1">
    <source>
        <dbReference type="ARBA" id="ARBA00004952"/>
    </source>
</evidence>
<comment type="similarity">
    <text evidence="2 9">Belongs to the NAPRTase family.</text>
</comment>
<evidence type="ECO:0000256" key="8">
    <source>
        <dbReference type="ARBA" id="ARBA00048668"/>
    </source>
</evidence>
<reference evidence="12 13" key="1">
    <citation type="submission" date="2010-08" db="EMBL/GenBank/DDBJ databases">
        <authorList>
            <person name="Muzny D."/>
            <person name="Qin X."/>
            <person name="Buhay C."/>
            <person name="Dugan-Rocha S."/>
            <person name="Ding Y."/>
            <person name="Chen G."/>
            <person name="Hawes A."/>
            <person name="Holder M."/>
            <person name="Jhangiani S."/>
            <person name="Johnson A."/>
            <person name="Khan Z."/>
            <person name="Li Z."/>
            <person name="Liu W."/>
            <person name="Liu X."/>
            <person name="Perez L."/>
            <person name="Shen H."/>
            <person name="Wang Q."/>
            <person name="Watt J."/>
            <person name="Xi L."/>
            <person name="Xin Y."/>
            <person name="Zhou J."/>
            <person name="Deng J."/>
            <person name="Jiang H."/>
            <person name="Liu Y."/>
            <person name="Qu J."/>
            <person name="Song X.-Z."/>
            <person name="Zhang L."/>
            <person name="Villasana D."/>
            <person name="Johnson A."/>
            <person name="Liu J."/>
            <person name="Liyanage D."/>
            <person name="Lorensuhewa L."/>
            <person name="Robinson T."/>
            <person name="Song A."/>
            <person name="Song B.-B."/>
            <person name="Dinh H."/>
            <person name="Thornton R."/>
            <person name="Coyle M."/>
            <person name="Francisco L."/>
            <person name="Jackson L."/>
            <person name="Javaid M."/>
            <person name="Korchina V."/>
            <person name="Kovar C."/>
            <person name="Mata R."/>
            <person name="Mathew T."/>
            <person name="Ngo R."/>
            <person name="Nguyen L."/>
            <person name="Nguyen N."/>
            <person name="Okwuonu G."/>
            <person name="Ongeri F."/>
            <person name="Pham C."/>
            <person name="Simmons D."/>
            <person name="Wilczek-Boney K."/>
            <person name="Hale W."/>
            <person name="Jakkamsetti A."/>
            <person name="Pham P."/>
            <person name="Ruth R."/>
            <person name="San Lucas F."/>
            <person name="Warren J."/>
            <person name="Zhang J."/>
            <person name="Zhao Z."/>
            <person name="Zhou C."/>
            <person name="Zhu D."/>
            <person name="Lee S."/>
            <person name="Bess C."/>
            <person name="Blankenburg K."/>
            <person name="Forbes L."/>
            <person name="Fu Q."/>
            <person name="Gubbala S."/>
            <person name="Hirani K."/>
            <person name="Jayaseelan J.C."/>
            <person name="Lara F."/>
            <person name="Munidasa M."/>
            <person name="Palculict T."/>
            <person name="Patil S."/>
            <person name="Pu L.-L."/>
            <person name="Saada N."/>
            <person name="Tang L."/>
            <person name="Weissenberger G."/>
            <person name="Zhu Y."/>
            <person name="Hemphill L."/>
            <person name="Shang Y."/>
            <person name="Youmans B."/>
            <person name="Ayvaz T."/>
            <person name="Ross M."/>
            <person name="Santibanez J."/>
            <person name="Aqrawi P."/>
            <person name="Gross S."/>
            <person name="Joshi V."/>
            <person name="Fowler G."/>
            <person name="Nazareth L."/>
            <person name="Reid J."/>
            <person name="Worley K."/>
            <person name="Petrosino J."/>
            <person name="Highlander S."/>
            <person name="Gibbs R."/>
        </authorList>
    </citation>
    <scope>NUCLEOTIDE SEQUENCE [LARGE SCALE GENOMIC DNA]</scope>
    <source>
        <strain evidence="12 13">ATCC 33035</strain>
    </source>
</reference>
<dbReference type="UniPathway" id="UPA00253">
    <property type="reaction ID" value="UER00457"/>
</dbReference>
<dbReference type="Gene3D" id="3.20.20.70">
    <property type="entry name" value="Aldolase class I"/>
    <property type="match status" value="1"/>
</dbReference>
<dbReference type="PIRSF" id="PIRSF000484">
    <property type="entry name" value="NAPRT"/>
    <property type="match status" value="1"/>
</dbReference>
<dbReference type="PANTHER" id="PTHR11098">
    <property type="entry name" value="NICOTINATE PHOSPHORIBOSYLTRANSFERASE"/>
    <property type="match status" value="1"/>
</dbReference>
<keyword evidence="6 9" id="KW-0662">Pyridine nucleotide biosynthesis</keyword>
<dbReference type="GO" id="GO:0016757">
    <property type="term" value="F:glycosyltransferase activity"/>
    <property type="evidence" value="ECO:0007669"/>
    <property type="project" value="UniProtKB-KW"/>
</dbReference>
<dbReference type="InterPro" id="IPR040727">
    <property type="entry name" value="NAPRTase_N"/>
</dbReference>
<dbReference type="GO" id="GO:0005829">
    <property type="term" value="C:cytosol"/>
    <property type="evidence" value="ECO:0007669"/>
    <property type="project" value="TreeGrafter"/>
</dbReference>
<dbReference type="InterPro" id="IPR013785">
    <property type="entry name" value="Aldolase_TIM"/>
</dbReference>
<keyword evidence="13" id="KW-1185">Reference proteome</keyword>
<gene>
    <name evidence="12" type="primary">pncB</name>
    <name evidence="12" type="ORF">HMPREF0305_11964</name>
</gene>
<dbReference type="eggNOG" id="COG1488">
    <property type="taxonomic scope" value="Bacteria"/>
</dbReference>
<dbReference type="EC" id="6.3.4.21" evidence="3 9"/>
<dbReference type="CDD" id="cd01570">
    <property type="entry name" value="NAPRTase_A"/>
    <property type="match status" value="1"/>
</dbReference>
<feature type="domain" description="Nicotinate/nicotinamide phosphoribosyltransferase" evidence="10">
    <location>
        <begin position="163"/>
        <end position="298"/>
    </location>
</feature>
<dbReference type="InterPro" id="IPR036068">
    <property type="entry name" value="Nicotinate_pribotase-like_C"/>
</dbReference>
<comment type="function">
    <text evidence="9">Catalyzes the first step in the biosynthesis of NAD from nicotinic acid, the ATP-dependent synthesis of beta-nicotinate D-ribonucleotide from nicotinate and 5-phospho-D-ribose 1-phosphate.</text>
</comment>
<keyword evidence="12" id="KW-0328">Glycosyltransferase</keyword>
<dbReference type="Proteomes" id="UP000003020">
    <property type="component" value="Unassembled WGS sequence"/>
</dbReference>
<dbReference type="AlphaFoldDB" id="E2S612"/>
<evidence type="ECO:0000256" key="7">
    <source>
        <dbReference type="ARBA" id="ARBA00022679"/>
    </source>
</evidence>
<evidence type="ECO:0000256" key="6">
    <source>
        <dbReference type="ARBA" id="ARBA00022642"/>
    </source>
</evidence>
<dbReference type="EMBL" id="ABYQ02000014">
    <property type="protein sequence ID" value="EFQ79454.1"/>
    <property type="molecule type" value="Genomic_DNA"/>
</dbReference>
<comment type="PTM">
    <text evidence="9">Transiently phosphorylated on a His residue during the reaction cycle. Phosphorylation strongly increases the affinity for substrates and increases the rate of nicotinate D-ribonucleotide production. Dephosphorylation regenerates the low-affinity form of the enzyme, leading to product release.</text>
</comment>
<dbReference type="NCBIfam" id="NF006698">
    <property type="entry name" value="PRK09243.1-5"/>
    <property type="match status" value="1"/>
</dbReference>
<name>E2S612_9CORY</name>
<dbReference type="GO" id="GO:0034355">
    <property type="term" value="P:NAD+ biosynthetic process via the salvage pathway"/>
    <property type="evidence" value="ECO:0007669"/>
    <property type="project" value="TreeGrafter"/>
</dbReference>
<dbReference type="GO" id="GO:0004516">
    <property type="term" value="F:nicotinate phosphoribosyltransferase activity"/>
    <property type="evidence" value="ECO:0007669"/>
    <property type="project" value="UniProtKB-UniRule"/>
</dbReference>
<evidence type="ECO:0000256" key="4">
    <source>
        <dbReference type="ARBA" id="ARBA00022553"/>
    </source>
</evidence>